<dbReference type="InterPro" id="IPR000618">
    <property type="entry name" value="Insect_cuticle"/>
</dbReference>
<reference evidence="4" key="2">
    <citation type="submission" date="2022-10" db="EMBL/GenBank/DDBJ databases">
        <authorList>
            <consortium name="ENA_rothamsted_submissions"/>
            <consortium name="culmorum"/>
            <person name="King R."/>
        </authorList>
    </citation>
    <scope>NUCLEOTIDE SEQUENCE</scope>
</reference>
<dbReference type="GO" id="GO:0031012">
    <property type="term" value="C:extracellular matrix"/>
    <property type="evidence" value="ECO:0007669"/>
    <property type="project" value="TreeGrafter"/>
</dbReference>
<feature type="signal peptide" evidence="3">
    <location>
        <begin position="1"/>
        <end position="21"/>
    </location>
</feature>
<name>A0A9N9S4S7_9DIPT</name>
<protein>
    <submittedName>
        <fullName evidence="4">Uncharacterized protein</fullName>
    </submittedName>
</protein>
<accession>A0A9N9S4S7</accession>
<feature type="region of interest" description="Disordered" evidence="2">
    <location>
        <begin position="82"/>
        <end position="108"/>
    </location>
</feature>
<dbReference type="PANTHER" id="PTHR12236:SF86">
    <property type="entry name" value="CCP84AC-RELATED"/>
    <property type="match status" value="1"/>
</dbReference>
<keyword evidence="5" id="KW-1185">Reference proteome</keyword>
<dbReference type="Pfam" id="PF00379">
    <property type="entry name" value="Chitin_bind_4"/>
    <property type="match status" value="1"/>
</dbReference>
<keyword evidence="3" id="KW-0732">Signal</keyword>
<feature type="chain" id="PRO_5040252605" evidence="3">
    <location>
        <begin position="22"/>
        <end position="514"/>
    </location>
</feature>
<dbReference type="AlphaFoldDB" id="A0A9N9S4S7"/>
<evidence type="ECO:0000256" key="2">
    <source>
        <dbReference type="SAM" id="MobiDB-lite"/>
    </source>
</evidence>
<evidence type="ECO:0000313" key="5">
    <source>
        <dbReference type="Proteomes" id="UP001153620"/>
    </source>
</evidence>
<feature type="compositionally biased region" description="Basic and acidic residues" evidence="2">
    <location>
        <begin position="141"/>
        <end position="151"/>
    </location>
</feature>
<dbReference type="EMBL" id="OU895879">
    <property type="protein sequence ID" value="CAG9810006.1"/>
    <property type="molecule type" value="Genomic_DNA"/>
</dbReference>
<keyword evidence="1" id="KW-0193">Cuticle</keyword>
<dbReference type="GO" id="GO:0042302">
    <property type="term" value="F:structural constituent of cuticle"/>
    <property type="evidence" value="ECO:0007669"/>
    <property type="project" value="UniProtKB-KW"/>
</dbReference>
<organism evidence="4 5">
    <name type="scientific">Chironomus riparius</name>
    <dbReference type="NCBI Taxonomy" id="315576"/>
    <lineage>
        <taxon>Eukaryota</taxon>
        <taxon>Metazoa</taxon>
        <taxon>Ecdysozoa</taxon>
        <taxon>Arthropoda</taxon>
        <taxon>Hexapoda</taxon>
        <taxon>Insecta</taxon>
        <taxon>Pterygota</taxon>
        <taxon>Neoptera</taxon>
        <taxon>Endopterygota</taxon>
        <taxon>Diptera</taxon>
        <taxon>Nematocera</taxon>
        <taxon>Chironomoidea</taxon>
        <taxon>Chironomidae</taxon>
        <taxon>Chironominae</taxon>
        <taxon>Chironomus</taxon>
    </lineage>
</organism>
<dbReference type="OrthoDB" id="6595597at2759"/>
<dbReference type="InterPro" id="IPR051217">
    <property type="entry name" value="Insect_Cuticle_Struc_Prot"/>
</dbReference>
<proteinExistence type="predicted"/>
<dbReference type="Proteomes" id="UP001153620">
    <property type="component" value="Chromosome 3"/>
</dbReference>
<dbReference type="GO" id="GO:0005615">
    <property type="term" value="C:extracellular space"/>
    <property type="evidence" value="ECO:0007669"/>
    <property type="project" value="TreeGrafter"/>
</dbReference>
<evidence type="ECO:0000256" key="1">
    <source>
        <dbReference type="ARBA" id="ARBA00022460"/>
    </source>
</evidence>
<evidence type="ECO:0000313" key="4">
    <source>
        <dbReference type="EMBL" id="CAG9810006.1"/>
    </source>
</evidence>
<gene>
    <name evidence="4" type="ORF">CHIRRI_LOCUS12823</name>
</gene>
<feature type="region of interest" description="Disordered" evidence="2">
    <location>
        <begin position="132"/>
        <end position="152"/>
    </location>
</feature>
<sequence length="514" mass="59282">MFSNIFITISAITLSIDFSSCANYERDIIVDHQLNFNRRSFIKFTDEEKLISYLSSFGGSPNSEESMKHMIYKRASGRIKKVKKNSSNNFSSTLESNKKQQNDVPKNFTSPKHLVKFELKDAKYSEEYEHLKKSRKLRAKRSSDNDTNAKTRKEKHLMKDMFVQPEEFFKFVYTDAIIAASSKLSLDDKVSKSEKKIKRQVSSIDSTTSDTRKIKIIHPLSSTSCTKHVSFDELPSKIQKVVESAISDAKLKGKANDGDYLKFYYGDKIIKVPVSLSKYISSKMEKPSKGLSDYYTRVKVQKFQNEDIVIDPPFLPVTKNSFSKYQSIVKYETTPYISEKAQSNSNFVALKENPITKIEKEPAKKSNYFYLNKDEKLSSPISFDSFSKSREKEIDHKKIIFPSTSKDIVREAIPITEDFNESKFNMPIYPTSYVEYEDNFTKKPLDFHEDKNYAFGYHVSDFHSGNNFGHTQTKNNKEIKGEYSILMADGRVQITKYFADDTGFHADVSYQNVH</sequence>
<dbReference type="InterPro" id="IPR031311">
    <property type="entry name" value="CHIT_BIND_RR_consensus"/>
</dbReference>
<reference evidence="4" key="1">
    <citation type="submission" date="2022-01" db="EMBL/GenBank/DDBJ databases">
        <authorList>
            <person name="King R."/>
        </authorList>
    </citation>
    <scope>NUCLEOTIDE SEQUENCE</scope>
</reference>
<dbReference type="PROSITE" id="PS00233">
    <property type="entry name" value="CHIT_BIND_RR_1"/>
    <property type="match status" value="1"/>
</dbReference>
<dbReference type="PANTHER" id="PTHR12236">
    <property type="entry name" value="STRUCTURAL CONTITUENT OF CUTICLE"/>
    <property type="match status" value="1"/>
</dbReference>
<evidence type="ECO:0000256" key="3">
    <source>
        <dbReference type="SAM" id="SignalP"/>
    </source>
</evidence>